<feature type="transmembrane region" description="Helical" evidence="1">
    <location>
        <begin position="179"/>
        <end position="198"/>
    </location>
</feature>
<dbReference type="AlphaFoldDB" id="A0A5D0TQR7"/>
<dbReference type="Proteomes" id="UP000322634">
    <property type="component" value="Unassembled WGS sequence"/>
</dbReference>
<reference evidence="2 3" key="1">
    <citation type="submission" date="2019-08" db="EMBL/GenBank/DDBJ databases">
        <title>Actinomadura sp. nov. CYP1-5 isolated from mountain soil.</title>
        <authorList>
            <person name="Songsumanus A."/>
            <person name="Kuncharoen N."/>
            <person name="Kudo T."/>
            <person name="Yuki M."/>
            <person name="Igarashi Y."/>
            <person name="Tanasupawat S."/>
        </authorList>
    </citation>
    <scope>NUCLEOTIDE SEQUENCE [LARGE SCALE GENOMIC DNA]</scope>
    <source>
        <strain evidence="2 3">GKU157</strain>
    </source>
</reference>
<dbReference type="Pfam" id="PF09490">
    <property type="entry name" value="CbtA"/>
    <property type="match status" value="1"/>
</dbReference>
<name>A0A5D0TQR7_9ACTN</name>
<dbReference type="EMBL" id="VSFF01000021">
    <property type="protein sequence ID" value="TYC07605.1"/>
    <property type="molecule type" value="Genomic_DNA"/>
</dbReference>
<proteinExistence type="predicted"/>
<feature type="transmembrane region" description="Helical" evidence="1">
    <location>
        <begin position="108"/>
        <end position="127"/>
    </location>
</feature>
<keyword evidence="1" id="KW-0472">Membrane</keyword>
<evidence type="ECO:0000256" key="1">
    <source>
        <dbReference type="SAM" id="Phobius"/>
    </source>
</evidence>
<sequence>MERQFIVRGMLVGAFAGLLAFVFARIFAEPRIQDAIDYEGGRDEAQSLLDRAAGLPVAHEHADPFSRAVQGSVGIGVGIIVFGIAMGALYGVAYALACGRTGGVKPRALALLVAAGGFLALYLIPFIKYPANPPAIGHEETIRDRSGLYLLMVGVSIVVLVAGAWFGQRLKPRFGAWNASLLAALACAVVLGAVMLVLPSLGELSANVREFGRYATETPQPLTDPQGKIVYPGFPADTLFEFRLYSVAAQAILWATIGLCFAPLAERLLTSGSARSKRTAEPVGA</sequence>
<feature type="transmembrane region" description="Helical" evidence="1">
    <location>
        <begin position="147"/>
        <end position="167"/>
    </location>
</feature>
<organism evidence="2 3">
    <name type="scientific">Actinomadura syzygii</name>
    <dbReference type="NCBI Taxonomy" id="1427538"/>
    <lineage>
        <taxon>Bacteria</taxon>
        <taxon>Bacillati</taxon>
        <taxon>Actinomycetota</taxon>
        <taxon>Actinomycetes</taxon>
        <taxon>Streptosporangiales</taxon>
        <taxon>Thermomonosporaceae</taxon>
        <taxon>Actinomadura</taxon>
    </lineage>
</organism>
<keyword evidence="3" id="KW-1185">Reference proteome</keyword>
<accession>A0A5D0TQR7</accession>
<keyword evidence="1" id="KW-0812">Transmembrane</keyword>
<evidence type="ECO:0000313" key="2">
    <source>
        <dbReference type="EMBL" id="TYC07605.1"/>
    </source>
</evidence>
<gene>
    <name evidence="2" type="ORF">FXF65_42165</name>
</gene>
<evidence type="ECO:0000313" key="3">
    <source>
        <dbReference type="Proteomes" id="UP000322634"/>
    </source>
</evidence>
<dbReference type="InterPro" id="IPR012666">
    <property type="entry name" value="CbtA_put"/>
</dbReference>
<dbReference type="RefSeq" id="WP_148356093.1">
    <property type="nucleotide sequence ID" value="NZ_JBHSBF010000041.1"/>
</dbReference>
<feature type="transmembrane region" description="Helical" evidence="1">
    <location>
        <begin position="244"/>
        <end position="265"/>
    </location>
</feature>
<comment type="caution">
    <text evidence="2">The sequence shown here is derived from an EMBL/GenBank/DDBJ whole genome shotgun (WGS) entry which is preliminary data.</text>
</comment>
<dbReference type="OrthoDB" id="6851830at2"/>
<protein>
    <submittedName>
        <fullName evidence="2">CbtA family protein</fullName>
    </submittedName>
</protein>
<feature type="transmembrane region" description="Helical" evidence="1">
    <location>
        <begin position="73"/>
        <end position="96"/>
    </location>
</feature>
<keyword evidence="1" id="KW-1133">Transmembrane helix</keyword>